<dbReference type="InterPro" id="IPR036397">
    <property type="entry name" value="RNaseH_sf"/>
</dbReference>
<evidence type="ECO:0000313" key="3">
    <source>
        <dbReference type="EMBL" id="ORX78785.1"/>
    </source>
</evidence>
<dbReference type="STRING" id="1754192.A0A1Y1WZG3"/>
<dbReference type="GO" id="GO:0003676">
    <property type="term" value="F:nucleic acid binding"/>
    <property type="evidence" value="ECO:0007669"/>
    <property type="project" value="InterPro"/>
</dbReference>
<feature type="domain" description="Gfd2/YDR514C-like C-terminal" evidence="2">
    <location>
        <begin position="59"/>
        <end position="227"/>
    </location>
</feature>
<reference evidence="3 4" key="2">
    <citation type="submission" date="2016-08" db="EMBL/GenBank/DDBJ databases">
        <title>Pervasive Adenine N6-methylation of Active Genes in Fungi.</title>
        <authorList>
            <consortium name="DOE Joint Genome Institute"/>
            <person name="Mondo S.J."/>
            <person name="Dannebaum R.O."/>
            <person name="Kuo R.C."/>
            <person name="Labutti K."/>
            <person name="Haridas S."/>
            <person name="Kuo A."/>
            <person name="Salamov A."/>
            <person name="Ahrendt S.R."/>
            <person name="Lipzen A."/>
            <person name="Sullivan W."/>
            <person name="Andreopoulos W.B."/>
            <person name="Clum A."/>
            <person name="Lindquist E."/>
            <person name="Daum C."/>
            <person name="Ramamoorthy G.K."/>
            <person name="Gryganskyi A."/>
            <person name="Culley D."/>
            <person name="Magnuson J.K."/>
            <person name="James T.Y."/>
            <person name="O'Malley M.A."/>
            <person name="Stajich J.E."/>
            <person name="Spatafora J.W."/>
            <person name="Visel A."/>
            <person name="Grigoriev I.V."/>
        </authorList>
    </citation>
    <scope>NUCLEOTIDE SEQUENCE [LARGE SCALE GENOMIC DNA]</scope>
    <source>
        <strain evidence="3 4">S4</strain>
    </source>
</reference>
<organism evidence="3 4">
    <name type="scientific">Anaeromyces robustus</name>
    <dbReference type="NCBI Taxonomy" id="1754192"/>
    <lineage>
        <taxon>Eukaryota</taxon>
        <taxon>Fungi</taxon>
        <taxon>Fungi incertae sedis</taxon>
        <taxon>Chytridiomycota</taxon>
        <taxon>Chytridiomycota incertae sedis</taxon>
        <taxon>Neocallimastigomycetes</taxon>
        <taxon>Neocallimastigales</taxon>
        <taxon>Neocallimastigaceae</taxon>
        <taxon>Anaeromyces</taxon>
    </lineage>
</organism>
<name>A0A1Y1WZG3_9FUNG</name>
<dbReference type="AlphaFoldDB" id="A0A1Y1WZG3"/>
<dbReference type="GO" id="GO:0005634">
    <property type="term" value="C:nucleus"/>
    <property type="evidence" value="ECO:0007669"/>
    <property type="project" value="TreeGrafter"/>
</dbReference>
<accession>A0A1Y1WZG3</accession>
<dbReference type="SUPFAM" id="SSF53098">
    <property type="entry name" value="Ribonuclease H-like"/>
    <property type="match status" value="1"/>
</dbReference>
<feature type="region of interest" description="Disordered" evidence="1">
    <location>
        <begin position="250"/>
        <end position="296"/>
    </location>
</feature>
<protein>
    <recommendedName>
        <fullName evidence="2">Gfd2/YDR514C-like C-terminal domain-containing protein</fullName>
    </recommendedName>
</protein>
<evidence type="ECO:0000313" key="4">
    <source>
        <dbReference type="Proteomes" id="UP000193944"/>
    </source>
</evidence>
<reference evidence="3 4" key="1">
    <citation type="submission" date="2016-08" db="EMBL/GenBank/DDBJ databases">
        <title>A Parts List for Fungal Cellulosomes Revealed by Comparative Genomics.</title>
        <authorList>
            <consortium name="DOE Joint Genome Institute"/>
            <person name="Haitjema C.H."/>
            <person name="Gilmore S.P."/>
            <person name="Henske J.K."/>
            <person name="Solomon K.V."/>
            <person name="De Groot R."/>
            <person name="Kuo A."/>
            <person name="Mondo S.J."/>
            <person name="Salamov A.A."/>
            <person name="Labutti K."/>
            <person name="Zhao Z."/>
            <person name="Chiniquy J."/>
            <person name="Barry K."/>
            <person name="Brewer H.M."/>
            <person name="Purvine S.O."/>
            <person name="Wright A.T."/>
            <person name="Boxma B."/>
            <person name="Van Alen T."/>
            <person name="Hackstein J.H."/>
            <person name="Baker S.E."/>
            <person name="Grigoriev I.V."/>
            <person name="O'Malley M.A."/>
        </authorList>
    </citation>
    <scope>NUCLEOTIDE SEQUENCE [LARGE SCALE GENOMIC DNA]</scope>
    <source>
        <strain evidence="3 4">S4</strain>
    </source>
</reference>
<dbReference type="InterPro" id="IPR048519">
    <property type="entry name" value="Gfd2/YDR514C-like_C"/>
</dbReference>
<dbReference type="OrthoDB" id="2145921at2759"/>
<dbReference type="EMBL" id="MCFG01000198">
    <property type="protein sequence ID" value="ORX78785.1"/>
    <property type="molecule type" value="Genomic_DNA"/>
</dbReference>
<dbReference type="Pfam" id="PF21762">
    <property type="entry name" value="DEDDh_C"/>
    <property type="match status" value="1"/>
</dbReference>
<gene>
    <name evidence="3" type="ORF">BCR32DRAFT_269883</name>
</gene>
<dbReference type="InterPro" id="IPR040151">
    <property type="entry name" value="Gfd2/YDR514C-like"/>
</dbReference>
<evidence type="ECO:0000259" key="2">
    <source>
        <dbReference type="Pfam" id="PF21762"/>
    </source>
</evidence>
<feature type="compositionally biased region" description="Low complexity" evidence="1">
    <location>
        <begin position="254"/>
        <end position="281"/>
    </location>
</feature>
<dbReference type="Proteomes" id="UP000193944">
    <property type="component" value="Unassembled WGS sequence"/>
</dbReference>
<sequence>MKELDSDPIIANGSSDDNCVLPVGLLNPADKSYEKPEKLQNRIKLIEAIKEKIDDDKLYICLDIEAYERNHDYLTEFGWCLFKKNGEIIKKKHAIVEEYKHYKNGRYVPDNKEHYNFGESEIIKLNDIYKELKNDFDKVNYLVGHGINNDIRFLKKIKVDVSKFKKMNGNGSKIDDYGIIETMDLFSGFFLTKPLGLEKCLKKLELPYEKLHNAGNDAYYTMQVFLEIIKRFDFSSNPKYEQIMNYKPPKKIKANNNKNTKSNGNGATNNNTNNVNSNNNSFDGSQTTKSDSESDIAETNSILVNMDSNRYIKSY</sequence>
<dbReference type="Gene3D" id="3.30.420.10">
    <property type="entry name" value="Ribonuclease H-like superfamily/Ribonuclease H"/>
    <property type="match status" value="1"/>
</dbReference>
<keyword evidence="4" id="KW-1185">Reference proteome</keyword>
<dbReference type="PANTHER" id="PTHR28083:SF1">
    <property type="entry name" value="GOOD FOR FULL DBP5 ACTIVITY PROTEIN 2"/>
    <property type="match status" value="1"/>
</dbReference>
<dbReference type="PANTHER" id="PTHR28083">
    <property type="entry name" value="GOOD FOR FULL DBP5 ACTIVITY PROTEIN 2"/>
    <property type="match status" value="1"/>
</dbReference>
<comment type="caution">
    <text evidence="3">The sequence shown here is derived from an EMBL/GenBank/DDBJ whole genome shotgun (WGS) entry which is preliminary data.</text>
</comment>
<proteinExistence type="predicted"/>
<evidence type="ECO:0000256" key="1">
    <source>
        <dbReference type="SAM" id="MobiDB-lite"/>
    </source>
</evidence>
<dbReference type="InterPro" id="IPR012337">
    <property type="entry name" value="RNaseH-like_sf"/>
</dbReference>